<evidence type="ECO:0000256" key="6">
    <source>
        <dbReference type="ARBA" id="ARBA00022692"/>
    </source>
</evidence>
<dbReference type="InterPro" id="IPR003352">
    <property type="entry name" value="PTS_EIIC"/>
</dbReference>
<comment type="subcellular location">
    <subcellularLocation>
        <location evidence="1">Cell membrane</location>
        <topology evidence="1">Multi-pass membrane protein</topology>
    </subcellularLocation>
</comment>
<keyword evidence="7 9" id="KW-1133">Transmembrane helix</keyword>
<comment type="caution">
    <text evidence="11">The sequence shown here is derived from an EMBL/GenBank/DDBJ whole genome shotgun (WGS) entry which is preliminary data.</text>
</comment>
<evidence type="ECO:0000259" key="10">
    <source>
        <dbReference type="PROSITE" id="PS51103"/>
    </source>
</evidence>
<evidence type="ECO:0000256" key="3">
    <source>
        <dbReference type="ARBA" id="ARBA00022475"/>
    </source>
</evidence>
<dbReference type="Pfam" id="PF02378">
    <property type="entry name" value="PTS_EIIC"/>
    <property type="match status" value="1"/>
</dbReference>
<feature type="transmembrane region" description="Helical" evidence="9">
    <location>
        <begin position="56"/>
        <end position="76"/>
    </location>
</feature>
<keyword evidence="2" id="KW-0813">Transport</keyword>
<organism evidence="11 12">
    <name type="scientific">Listeria fleischmannii</name>
    <dbReference type="NCBI Taxonomy" id="1069827"/>
    <lineage>
        <taxon>Bacteria</taxon>
        <taxon>Bacillati</taxon>
        <taxon>Bacillota</taxon>
        <taxon>Bacilli</taxon>
        <taxon>Bacillales</taxon>
        <taxon>Listeriaceae</taxon>
        <taxon>Listeria</taxon>
    </lineage>
</organism>
<evidence type="ECO:0000256" key="2">
    <source>
        <dbReference type="ARBA" id="ARBA00022448"/>
    </source>
</evidence>
<dbReference type="GO" id="GO:0008982">
    <property type="term" value="F:protein-N(PI)-phosphohistidine-sugar phosphotransferase activity"/>
    <property type="evidence" value="ECO:0007669"/>
    <property type="project" value="InterPro"/>
</dbReference>
<keyword evidence="3" id="KW-1003">Cell membrane</keyword>
<sequence>MWKDFGVFGENKKLGGIEMDVLKRFAIGAVYPIVALVIIGIFWLAMQTGMDAMESIYNGLILMFPLIVSMGIAIGMSKDQSGAAALAGAVGWLVYGAVIVSLNYPKDGVFTPTEFSANFNFFSGIYMGITAGVLYNKFYNIRLPEWLAFFGGRRFVPIVTSVVALFIGAFVAAIN</sequence>
<keyword evidence="6 9" id="KW-0812">Transmembrane</keyword>
<protein>
    <submittedName>
        <fullName evidence="11">PTS transporter subunit EIIC</fullName>
    </submittedName>
</protein>
<feature type="transmembrane region" description="Helical" evidence="9">
    <location>
        <begin position="116"/>
        <end position="135"/>
    </location>
</feature>
<reference evidence="11 12" key="1">
    <citation type="submission" date="2020-03" db="EMBL/GenBank/DDBJ databases">
        <title>Soil Listeria distribution.</title>
        <authorList>
            <person name="Liao J."/>
            <person name="Wiedmann M."/>
        </authorList>
    </citation>
    <scope>NUCLEOTIDE SEQUENCE [LARGE SCALE GENOMIC DNA]</scope>
    <source>
        <strain evidence="11 12">FSL L7-1645</strain>
    </source>
</reference>
<dbReference type="PANTHER" id="PTHR30009">
    <property type="entry name" value="CYTOCHROME C-TYPE SYNTHESIS PROTEIN AND PTS TRANSMEMBRANE COMPONENT"/>
    <property type="match status" value="1"/>
</dbReference>
<accession>A0A841YAG1</accession>
<keyword evidence="5" id="KW-0598">Phosphotransferase system</keyword>
<dbReference type="EMBL" id="JAARPY010000001">
    <property type="protein sequence ID" value="MBC1397262.1"/>
    <property type="molecule type" value="Genomic_DNA"/>
</dbReference>
<feature type="transmembrane region" description="Helical" evidence="9">
    <location>
        <begin position="83"/>
        <end position="104"/>
    </location>
</feature>
<proteinExistence type="predicted"/>
<dbReference type="GO" id="GO:0090563">
    <property type="term" value="F:protein-phosphocysteine-sugar phosphotransferase activity"/>
    <property type="evidence" value="ECO:0007669"/>
    <property type="project" value="TreeGrafter"/>
</dbReference>
<feature type="transmembrane region" description="Helical" evidence="9">
    <location>
        <begin position="21"/>
        <end position="44"/>
    </location>
</feature>
<evidence type="ECO:0000256" key="1">
    <source>
        <dbReference type="ARBA" id="ARBA00004651"/>
    </source>
</evidence>
<dbReference type="InterPro" id="IPR050429">
    <property type="entry name" value="PTS_Glucose_EIICBA"/>
</dbReference>
<feature type="transmembrane region" description="Helical" evidence="9">
    <location>
        <begin position="155"/>
        <end position="174"/>
    </location>
</feature>
<evidence type="ECO:0000256" key="7">
    <source>
        <dbReference type="ARBA" id="ARBA00022989"/>
    </source>
</evidence>
<dbReference type="GO" id="GO:0015764">
    <property type="term" value="P:N-acetylglucosamine transport"/>
    <property type="evidence" value="ECO:0007669"/>
    <property type="project" value="TreeGrafter"/>
</dbReference>
<dbReference type="AlphaFoldDB" id="A0A841YAG1"/>
<name>A0A841YAG1_9LIST</name>
<keyword evidence="4" id="KW-0762">Sugar transport</keyword>
<dbReference type="Proteomes" id="UP000571128">
    <property type="component" value="Unassembled WGS sequence"/>
</dbReference>
<evidence type="ECO:0000256" key="5">
    <source>
        <dbReference type="ARBA" id="ARBA00022683"/>
    </source>
</evidence>
<evidence type="ECO:0000256" key="4">
    <source>
        <dbReference type="ARBA" id="ARBA00022597"/>
    </source>
</evidence>
<feature type="domain" description="PTS EIIC type-1" evidence="10">
    <location>
        <begin position="12"/>
        <end position="175"/>
    </location>
</feature>
<dbReference type="GO" id="GO:0009401">
    <property type="term" value="P:phosphoenolpyruvate-dependent sugar phosphotransferase system"/>
    <property type="evidence" value="ECO:0007669"/>
    <property type="project" value="UniProtKB-KW"/>
</dbReference>
<evidence type="ECO:0000256" key="9">
    <source>
        <dbReference type="SAM" id="Phobius"/>
    </source>
</evidence>
<gene>
    <name evidence="11" type="ORF">HB844_00020</name>
</gene>
<keyword evidence="8 9" id="KW-0472">Membrane</keyword>
<dbReference type="InterPro" id="IPR013013">
    <property type="entry name" value="PTS_EIIC_1"/>
</dbReference>
<evidence type="ECO:0000256" key="8">
    <source>
        <dbReference type="ARBA" id="ARBA00023136"/>
    </source>
</evidence>
<dbReference type="GO" id="GO:0005886">
    <property type="term" value="C:plasma membrane"/>
    <property type="evidence" value="ECO:0007669"/>
    <property type="project" value="UniProtKB-SubCell"/>
</dbReference>
<dbReference type="PANTHER" id="PTHR30009:SF4">
    <property type="entry name" value="PTS SYSTEM N-ACETYLGLUCOSAMINE-SPECIFIC EIICBA COMPONENT"/>
    <property type="match status" value="1"/>
</dbReference>
<dbReference type="PROSITE" id="PS51103">
    <property type="entry name" value="PTS_EIIC_TYPE_1"/>
    <property type="match status" value="1"/>
</dbReference>
<evidence type="ECO:0000313" key="12">
    <source>
        <dbReference type="Proteomes" id="UP000571128"/>
    </source>
</evidence>
<evidence type="ECO:0000313" key="11">
    <source>
        <dbReference type="EMBL" id="MBC1397262.1"/>
    </source>
</evidence>